<gene>
    <name evidence="3" type="ORF">HU200_035304</name>
</gene>
<proteinExistence type="predicted"/>
<feature type="region of interest" description="Disordered" evidence="1">
    <location>
        <begin position="77"/>
        <end position="139"/>
    </location>
</feature>
<evidence type="ECO:0000313" key="4">
    <source>
        <dbReference type="Proteomes" id="UP000636709"/>
    </source>
</evidence>
<feature type="region of interest" description="Disordered" evidence="1">
    <location>
        <begin position="270"/>
        <end position="292"/>
    </location>
</feature>
<keyword evidence="2" id="KW-0732">Signal</keyword>
<name>A0A835ELJ4_9POAL</name>
<dbReference type="AlphaFoldDB" id="A0A835ELJ4"/>
<feature type="compositionally biased region" description="Basic and acidic residues" evidence="1">
    <location>
        <begin position="173"/>
        <end position="185"/>
    </location>
</feature>
<evidence type="ECO:0000313" key="3">
    <source>
        <dbReference type="EMBL" id="KAF8697816.1"/>
    </source>
</evidence>
<evidence type="ECO:0000256" key="1">
    <source>
        <dbReference type="SAM" id="MobiDB-lite"/>
    </source>
</evidence>
<feature type="region of interest" description="Disordered" evidence="1">
    <location>
        <begin position="173"/>
        <end position="196"/>
    </location>
</feature>
<dbReference type="EMBL" id="JACEFO010001866">
    <property type="protein sequence ID" value="KAF8697816.1"/>
    <property type="molecule type" value="Genomic_DNA"/>
</dbReference>
<accession>A0A835ELJ4</accession>
<reference evidence="3" key="1">
    <citation type="submission" date="2020-07" db="EMBL/GenBank/DDBJ databases">
        <title>Genome sequence and genetic diversity analysis of an under-domesticated orphan crop, white fonio (Digitaria exilis).</title>
        <authorList>
            <person name="Bennetzen J.L."/>
            <person name="Chen S."/>
            <person name="Ma X."/>
            <person name="Wang X."/>
            <person name="Yssel A.E.J."/>
            <person name="Chaluvadi S.R."/>
            <person name="Johnson M."/>
            <person name="Gangashetty P."/>
            <person name="Hamidou F."/>
            <person name="Sanogo M.D."/>
            <person name="Zwaenepoel A."/>
            <person name="Wallace J."/>
            <person name="Van De Peer Y."/>
            <person name="Van Deynze A."/>
        </authorList>
    </citation>
    <scope>NUCLEOTIDE SEQUENCE</scope>
    <source>
        <tissue evidence="3">Leaves</tissue>
    </source>
</reference>
<comment type="caution">
    <text evidence="3">The sequence shown here is derived from an EMBL/GenBank/DDBJ whole genome shotgun (WGS) entry which is preliminary data.</text>
</comment>
<feature type="chain" id="PRO_5033066900" evidence="2">
    <location>
        <begin position="25"/>
        <end position="292"/>
    </location>
</feature>
<feature type="compositionally biased region" description="Polar residues" evidence="1">
    <location>
        <begin position="107"/>
        <end position="116"/>
    </location>
</feature>
<sequence>MAPASMALLVFLSALSLLPRWLIAFSALLPALDGSACVLRGGALQLTDDGNMLFGVRRLLRYGLLLSHRDRRPRWSRLRGHDLQGTPRCKQHGFSSGNTTGDRDPSNHTSSPSNKQQPRRHVGEDLNNSVSNVSEPAGYFNSPTTHPLLAFHVTTDHNRPLGQEFGLLNETKQAKSDVGERDESGHLATRPPFAGATRSAAGDWLNGECCSRLPSSVSSMPPTTSMALLVCLSALSLLPHHRLIAFSALLPALDGSACVLRGGALQLTNDGRQQPHGSWATPSSTRLSELLG</sequence>
<evidence type="ECO:0000256" key="2">
    <source>
        <dbReference type="SAM" id="SignalP"/>
    </source>
</evidence>
<protein>
    <submittedName>
        <fullName evidence="3">Uncharacterized protein</fullName>
    </submittedName>
</protein>
<feature type="signal peptide" evidence="2">
    <location>
        <begin position="1"/>
        <end position="24"/>
    </location>
</feature>
<organism evidence="3 4">
    <name type="scientific">Digitaria exilis</name>
    <dbReference type="NCBI Taxonomy" id="1010633"/>
    <lineage>
        <taxon>Eukaryota</taxon>
        <taxon>Viridiplantae</taxon>
        <taxon>Streptophyta</taxon>
        <taxon>Embryophyta</taxon>
        <taxon>Tracheophyta</taxon>
        <taxon>Spermatophyta</taxon>
        <taxon>Magnoliopsida</taxon>
        <taxon>Liliopsida</taxon>
        <taxon>Poales</taxon>
        <taxon>Poaceae</taxon>
        <taxon>PACMAD clade</taxon>
        <taxon>Panicoideae</taxon>
        <taxon>Panicodae</taxon>
        <taxon>Paniceae</taxon>
        <taxon>Anthephorinae</taxon>
        <taxon>Digitaria</taxon>
    </lineage>
</organism>
<keyword evidence="4" id="KW-1185">Reference proteome</keyword>
<dbReference type="Proteomes" id="UP000636709">
    <property type="component" value="Unassembled WGS sequence"/>
</dbReference>